<accession>C0Z368</accession>
<dbReference type="AlphaFoldDB" id="C0Z368"/>
<evidence type="ECO:0000256" key="1">
    <source>
        <dbReference type="SAM" id="MobiDB-lite"/>
    </source>
</evidence>
<feature type="region of interest" description="Disordered" evidence="1">
    <location>
        <begin position="1"/>
        <end position="28"/>
    </location>
</feature>
<organism evidence="2">
    <name type="scientific">Arabidopsis thaliana</name>
    <name type="common">Mouse-ear cress</name>
    <dbReference type="NCBI Taxonomy" id="3702"/>
    <lineage>
        <taxon>Eukaryota</taxon>
        <taxon>Viridiplantae</taxon>
        <taxon>Streptophyta</taxon>
        <taxon>Embryophyta</taxon>
        <taxon>Tracheophyta</taxon>
        <taxon>Spermatophyta</taxon>
        <taxon>Magnoliopsida</taxon>
        <taxon>eudicotyledons</taxon>
        <taxon>Gunneridae</taxon>
        <taxon>Pentapetalae</taxon>
        <taxon>rosids</taxon>
        <taxon>malvids</taxon>
        <taxon>Brassicales</taxon>
        <taxon>Brassicaceae</taxon>
        <taxon>Camelineae</taxon>
        <taxon>Arabidopsis</taxon>
    </lineage>
</organism>
<name>C0Z368_ARATH</name>
<sequence>MLKKRSRSKQALMAETNQSQNQKQSKTTPFPRLFTAFSSFKSFTENDAVASPTSILDTKPFSVVAVTVRRVLGLVMTFSCTGEIELSVAVNAGP</sequence>
<feature type="compositionally biased region" description="Polar residues" evidence="1">
    <location>
        <begin position="15"/>
        <end position="28"/>
    </location>
</feature>
<evidence type="ECO:0000313" key="2">
    <source>
        <dbReference type="EMBL" id="BAH57147.1"/>
    </source>
</evidence>
<protein>
    <submittedName>
        <fullName evidence="2">AT3G22550 protein</fullName>
    </submittedName>
</protein>
<proteinExistence type="evidence at transcript level"/>
<reference evidence="2" key="1">
    <citation type="journal article" date="2009" name="DNA Res.">
        <title>Analysis of multiple occurrences of alternative splicing events in Arabidopsis thaliana using novel sequenced full-length cDNAs.</title>
        <authorList>
            <person name="Iida K."/>
            <person name="Fukami-Kobayashi K."/>
            <person name="Toyoda A."/>
            <person name="Sakaki Y."/>
            <person name="Kobayashi M."/>
            <person name="Seki M."/>
            <person name="Shinozaki K."/>
        </authorList>
    </citation>
    <scope>NUCLEOTIDE SEQUENCE</scope>
    <source>
        <tissue evidence="2">Roots</tissue>
    </source>
</reference>
<dbReference type="EMBL" id="AK319032">
    <property type="protein sequence ID" value="BAH57147.1"/>
    <property type="molecule type" value="mRNA"/>
</dbReference>
<gene>
    <name evidence="2" type="ordered locus">At3g22550</name>
</gene>
<dbReference type="ExpressionAtlas" id="C0Z368">
    <property type="expression patterns" value="baseline and differential"/>
</dbReference>